<reference evidence="3 4" key="1">
    <citation type="submission" date="2020-08" db="EMBL/GenBank/DDBJ databases">
        <title>Genome Sequencing of Nocardia wallacei strain FMUON74 and assembly.</title>
        <authorList>
            <person name="Toyokawa M."/>
            <person name="Uesaka K."/>
        </authorList>
    </citation>
    <scope>NUCLEOTIDE SEQUENCE [LARGE SCALE GENOMIC DNA]</scope>
    <source>
        <strain evidence="3 4">FMUON74</strain>
    </source>
</reference>
<accession>A0A7G1KL26</accession>
<dbReference type="AlphaFoldDB" id="A0A7G1KL26"/>
<dbReference type="GeneID" id="80348197"/>
<evidence type="ECO:0000256" key="2">
    <source>
        <dbReference type="ARBA" id="ARBA00023239"/>
    </source>
</evidence>
<dbReference type="Proteomes" id="UP000516173">
    <property type="component" value="Chromosome"/>
</dbReference>
<dbReference type="RefSeq" id="WP_187683071.1">
    <property type="nucleotide sequence ID" value="NZ_AP023396.1"/>
</dbReference>
<evidence type="ECO:0000313" key="4">
    <source>
        <dbReference type="Proteomes" id="UP000516173"/>
    </source>
</evidence>
<dbReference type="Pfam" id="PF22817">
    <property type="entry name" value="ApeP-like"/>
    <property type="match status" value="1"/>
</dbReference>
<dbReference type="SUPFAM" id="SSF54637">
    <property type="entry name" value="Thioesterase/thiol ester dehydrase-isomerase"/>
    <property type="match status" value="1"/>
</dbReference>
<dbReference type="Gene3D" id="3.10.129.10">
    <property type="entry name" value="Hotdog Thioesterase"/>
    <property type="match status" value="1"/>
</dbReference>
<evidence type="ECO:0000313" key="3">
    <source>
        <dbReference type="EMBL" id="BCK55902.1"/>
    </source>
</evidence>
<dbReference type="PANTHER" id="PTHR30272:SF1">
    <property type="entry name" value="3-HYDROXYACYL-[ACYL-CARRIER-PROTEIN] DEHYDRATASE"/>
    <property type="match status" value="1"/>
</dbReference>
<organism evidence="3 4">
    <name type="scientific">Nocardia wallacei</name>
    <dbReference type="NCBI Taxonomy" id="480035"/>
    <lineage>
        <taxon>Bacteria</taxon>
        <taxon>Bacillati</taxon>
        <taxon>Actinomycetota</taxon>
        <taxon>Actinomycetes</taxon>
        <taxon>Mycobacteriales</taxon>
        <taxon>Nocardiaceae</taxon>
        <taxon>Nocardia</taxon>
    </lineage>
</organism>
<proteinExistence type="inferred from homology"/>
<comment type="similarity">
    <text evidence="1">Belongs to the thioester dehydratase family. FabZ subfamily.</text>
</comment>
<sequence>MLEYGEIGRFLPHRHPMLLVDRVLSYTAGERITTVKAISGAEPCYAGVPPDAPPEAFGYPETLLIESFAQSGALLWLMTAHDRGERLGGVGMVAVLRECAFGRRAWPGDLVRHEVRLERMIGDNVVFSGEIRTPAGPVATVDSIIAAFRPGEALAASDNVAETMTPRSDHVVAQPLQ</sequence>
<protein>
    <submittedName>
        <fullName evidence="3">3-hydroxyacyl-[acyl-carrier-protein] dehydratase FabZ</fullName>
    </submittedName>
</protein>
<dbReference type="InterPro" id="IPR029069">
    <property type="entry name" value="HotDog_dom_sf"/>
</dbReference>
<gene>
    <name evidence="3" type="ORF">NWFMUON74_36740</name>
</gene>
<dbReference type="InterPro" id="IPR016776">
    <property type="entry name" value="ApeP-like_dehydratase"/>
</dbReference>
<dbReference type="PANTHER" id="PTHR30272">
    <property type="entry name" value="3-HYDROXYACYL-[ACYL-CARRIER-PROTEIN] DEHYDRATASE"/>
    <property type="match status" value="1"/>
</dbReference>
<name>A0A7G1KL26_9NOCA</name>
<keyword evidence="2" id="KW-0456">Lyase</keyword>
<dbReference type="GO" id="GO:0016829">
    <property type="term" value="F:lyase activity"/>
    <property type="evidence" value="ECO:0007669"/>
    <property type="project" value="UniProtKB-KW"/>
</dbReference>
<dbReference type="InterPro" id="IPR013114">
    <property type="entry name" value="FabA_FabZ"/>
</dbReference>
<dbReference type="KEGG" id="nwl:NWFMUON74_36740"/>
<evidence type="ECO:0000256" key="1">
    <source>
        <dbReference type="ARBA" id="ARBA00009174"/>
    </source>
</evidence>
<keyword evidence="4" id="KW-1185">Reference proteome</keyword>
<dbReference type="EMBL" id="AP023396">
    <property type="protein sequence ID" value="BCK55902.1"/>
    <property type="molecule type" value="Genomic_DNA"/>
</dbReference>